<dbReference type="Proteomes" id="UP000410984">
    <property type="component" value="Unassembled WGS sequence"/>
</dbReference>
<keyword evidence="3 9" id="KW-0808">Transferase</keyword>
<evidence type="ECO:0000256" key="6">
    <source>
        <dbReference type="ARBA" id="ARBA00022801"/>
    </source>
</evidence>
<dbReference type="GO" id="GO:0004674">
    <property type="term" value="F:protein serine/threonine kinase activity"/>
    <property type="evidence" value="ECO:0007669"/>
    <property type="project" value="UniProtKB-EC"/>
</dbReference>
<dbReference type="InterPro" id="IPR027417">
    <property type="entry name" value="P-loop_NTPase"/>
</dbReference>
<dbReference type="Gene3D" id="3.40.50.300">
    <property type="entry name" value="P-loop containing nucleotide triphosphate hydrolases"/>
    <property type="match status" value="2"/>
</dbReference>
<evidence type="ECO:0000259" key="8">
    <source>
        <dbReference type="PROSITE" id="PS51146"/>
    </source>
</evidence>
<dbReference type="PRINTS" id="PR01874">
    <property type="entry name" value="DNAREPAIRADA"/>
</dbReference>
<evidence type="ECO:0000256" key="7">
    <source>
        <dbReference type="SAM" id="MobiDB-lite"/>
    </source>
</evidence>
<dbReference type="PROSITE" id="PS51146">
    <property type="entry name" value="KAIC"/>
    <property type="match status" value="2"/>
</dbReference>
<evidence type="ECO:0000313" key="10">
    <source>
        <dbReference type="Proteomes" id="UP000410984"/>
    </source>
</evidence>
<keyword evidence="10" id="KW-1185">Reference proteome</keyword>
<feature type="region of interest" description="Disordered" evidence="7">
    <location>
        <begin position="1"/>
        <end position="20"/>
    </location>
</feature>
<dbReference type="PANTHER" id="PTHR42926">
    <property type="match status" value="1"/>
</dbReference>
<dbReference type="InterPro" id="IPR030665">
    <property type="entry name" value="KaiC"/>
</dbReference>
<dbReference type="InterPro" id="IPR014774">
    <property type="entry name" value="KaiC-like_dom"/>
</dbReference>
<evidence type="ECO:0000256" key="1">
    <source>
        <dbReference type="ARBA" id="ARBA00012513"/>
    </source>
</evidence>
<name>A0A509EBU6_9HYPH</name>
<dbReference type="EMBL" id="CABFPH010000014">
    <property type="protein sequence ID" value="VUD70939.1"/>
    <property type="molecule type" value="Genomic_DNA"/>
</dbReference>
<keyword evidence="5 9" id="KW-0418">Kinase</keyword>
<evidence type="ECO:0000256" key="4">
    <source>
        <dbReference type="ARBA" id="ARBA00022737"/>
    </source>
</evidence>
<feature type="domain" description="KaiC" evidence="8">
    <location>
        <begin position="15"/>
        <end position="253"/>
    </location>
</feature>
<dbReference type="SMART" id="SM00382">
    <property type="entry name" value="AAA"/>
    <property type="match status" value="2"/>
</dbReference>
<evidence type="ECO:0000256" key="3">
    <source>
        <dbReference type="ARBA" id="ARBA00022679"/>
    </source>
</evidence>
<reference evidence="9 10" key="1">
    <citation type="submission" date="2019-06" db="EMBL/GenBank/DDBJ databases">
        <authorList>
            <person name="Rodrigo-Torres L."/>
            <person name="Arahal R. D."/>
            <person name="Lucena T."/>
        </authorList>
    </citation>
    <scope>NUCLEOTIDE SEQUENCE [LARGE SCALE GENOMIC DNA]</scope>
    <source>
        <strain evidence="9 10">SB0023/3</strain>
    </source>
</reference>
<organism evidence="9 10">
    <name type="scientific">Methylobacterium symbioticum</name>
    <dbReference type="NCBI Taxonomy" id="2584084"/>
    <lineage>
        <taxon>Bacteria</taxon>
        <taxon>Pseudomonadati</taxon>
        <taxon>Pseudomonadota</taxon>
        <taxon>Alphaproteobacteria</taxon>
        <taxon>Hyphomicrobiales</taxon>
        <taxon>Methylobacteriaceae</taxon>
        <taxon>Methylobacterium</taxon>
    </lineage>
</organism>
<evidence type="ECO:0000256" key="2">
    <source>
        <dbReference type="ARBA" id="ARBA00022553"/>
    </source>
</evidence>
<dbReference type="GO" id="GO:0005524">
    <property type="term" value="F:ATP binding"/>
    <property type="evidence" value="ECO:0007669"/>
    <property type="project" value="InterPro"/>
</dbReference>
<gene>
    <name evidence="9" type="primary">kaiC_1</name>
    <name evidence="9" type="ORF">MET9862_01513</name>
</gene>
<dbReference type="PANTHER" id="PTHR42926:SF1">
    <property type="entry name" value="CIRCADIAN CLOCK OSCILLATOR PROTEIN KAIC 1"/>
    <property type="match status" value="1"/>
</dbReference>
<dbReference type="Pfam" id="PF06745">
    <property type="entry name" value="ATPase"/>
    <property type="match status" value="2"/>
</dbReference>
<keyword evidence="6" id="KW-0378">Hydrolase</keyword>
<dbReference type="InterPro" id="IPR051347">
    <property type="entry name" value="Circadian_clock_KaiC-rel"/>
</dbReference>
<keyword evidence="4" id="KW-0677">Repeat</keyword>
<accession>A0A509EBU6</accession>
<dbReference type="InterPro" id="IPR003593">
    <property type="entry name" value="AAA+_ATPase"/>
</dbReference>
<evidence type="ECO:0000313" key="9">
    <source>
        <dbReference type="EMBL" id="VUD70939.1"/>
    </source>
</evidence>
<dbReference type="PIRSF" id="PIRSF039117">
    <property type="entry name" value="KaiC"/>
    <property type="match status" value="1"/>
</dbReference>
<dbReference type="GO" id="GO:0016787">
    <property type="term" value="F:hydrolase activity"/>
    <property type="evidence" value="ECO:0007669"/>
    <property type="project" value="UniProtKB-KW"/>
</dbReference>
<dbReference type="EC" id="2.7.11.1" evidence="1"/>
<feature type="domain" description="KaiC" evidence="8">
    <location>
        <begin position="255"/>
        <end position="487"/>
    </location>
</feature>
<protein>
    <recommendedName>
        <fullName evidence="1">non-specific serine/threonine protein kinase</fullName>
        <ecNumber evidence="1">2.7.11.1</ecNumber>
    </recommendedName>
</protein>
<keyword evidence="2" id="KW-0597">Phosphoprotein</keyword>
<proteinExistence type="predicted"/>
<dbReference type="AlphaFoldDB" id="A0A509EBU6"/>
<sequence>MMSDTSTSPPPGGEIRISTGVPGLDDVLGGGLTPSRLYLLEGTPGTGKTTLALQFLREGVARGERTLYITLSETADELRASAATHGWTLDGIEVFELVDEMGLDPDSEQSILHPSDIELGETVKEVIALVDRTKPDRVVFDSLSELRLLAQNPLRYRRQILALKRFFAKRACTVLMLDDKTSETGDVQLHSIAHGVVSLDQAPREYGAERRRLRIVKMRGIKFRGGYHDFVLETGGIQAFPRLIAAEHHASFDPRGTSTGSAELDLLLGGGLVPGTNTLLLGPSGVGKTTTAIRCMLAALERGETATYYLFDEGLATMLVRAATLGMDLAPHIAAGRLTVTQVDPAELSPGEFASKVRAAVEERGSTFVGVDSLNAYLHAMPGEEYLILQMHELLSYLNQQGVTTLLVLGQHGIVGDVRSDVDLSYLSDCILLFRFFEAKGQVRTALSVVKSRVNAHERTIRELKLSQGGLQVGEALDDFEGVLTGLPAYHGRVAMLSGASEGGKA</sequence>
<dbReference type="InterPro" id="IPR010624">
    <property type="entry name" value="KaiC_dom"/>
</dbReference>
<evidence type="ECO:0000256" key="5">
    <source>
        <dbReference type="ARBA" id="ARBA00022777"/>
    </source>
</evidence>
<dbReference type="SUPFAM" id="SSF52540">
    <property type="entry name" value="P-loop containing nucleoside triphosphate hydrolases"/>
    <property type="match status" value="2"/>
</dbReference>
<dbReference type="CDD" id="cd19488">
    <property type="entry name" value="KaiC-like_N"/>
    <property type="match status" value="1"/>
</dbReference>